<dbReference type="Proteomes" id="UP001164929">
    <property type="component" value="Chromosome 1"/>
</dbReference>
<organism evidence="1 2">
    <name type="scientific">Populus alba x Populus x berolinensis</name>
    <dbReference type="NCBI Taxonomy" id="444605"/>
    <lineage>
        <taxon>Eukaryota</taxon>
        <taxon>Viridiplantae</taxon>
        <taxon>Streptophyta</taxon>
        <taxon>Embryophyta</taxon>
        <taxon>Tracheophyta</taxon>
        <taxon>Spermatophyta</taxon>
        <taxon>Magnoliopsida</taxon>
        <taxon>eudicotyledons</taxon>
        <taxon>Gunneridae</taxon>
        <taxon>Pentapetalae</taxon>
        <taxon>rosids</taxon>
        <taxon>fabids</taxon>
        <taxon>Malpighiales</taxon>
        <taxon>Salicaceae</taxon>
        <taxon>Saliceae</taxon>
        <taxon>Populus</taxon>
    </lineage>
</organism>
<keyword evidence="2" id="KW-1185">Reference proteome</keyword>
<gene>
    <name evidence="1" type="ORF">NC653_000014</name>
</gene>
<proteinExistence type="predicted"/>
<dbReference type="AlphaFoldDB" id="A0AAD6WET7"/>
<dbReference type="EMBL" id="JAQIZT010000001">
    <property type="protein sequence ID" value="KAJ7009231.1"/>
    <property type="molecule type" value="Genomic_DNA"/>
</dbReference>
<name>A0AAD6WET7_9ROSI</name>
<protein>
    <submittedName>
        <fullName evidence="1">Uncharacterized protein</fullName>
    </submittedName>
</protein>
<accession>A0AAD6WET7</accession>
<reference evidence="1 2" key="1">
    <citation type="journal article" date="2023" name="Mol. Ecol. Resour.">
        <title>Chromosome-level genome assembly of a triploid poplar Populus alba 'Berolinensis'.</title>
        <authorList>
            <person name="Chen S."/>
            <person name="Yu Y."/>
            <person name="Wang X."/>
            <person name="Wang S."/>
            <person name="Zhang T."/>
            <person name="Zhou Y."/>
            <person name="He R."/>
            <person name="Meng N."/>
            <person name="Wang Y."/>
            <person name="Liu W."/>
            <person name="Liu Z."/>
            <person name="Liu J."/>
            <person name="Guo Q."/>
            <person name="Huang H."/>
            <person name="Sederoff R.R."/>
            <person name="Wang G."/>
            <person name="Qu G."/>
            <person name="Chen S."/>
        </authorList>
    </citation>
    <scope>NUCLEOTIDE SEQUENCE [LARGE SCALE GENOMIC DNA]</scope>
    <source>
        <strain evidence="1">SC-2020</strain>
    </source>
</reference>
<sequence length="108" mass="12201">MILILLRERGNNHLKQHKELKVEIKDFVAVPIQIAPSNIIKNRVQNLEKAVELDYQLGGVSKRKNPKLIAVIRFHYQHHLQEAVFMGGLPGGAIEANKGCLWCGCTYS</sequence>
<comment type="caution">
    <text evidence="1">The sequence shown here is derived from an EMBL/GenBank/DDBJ whole genome shotgun (WGS) entry which is preliminary data.</text>
</comment>
<evidence type="ECO:0000313" key="2">
    <source>
        <dbReference type="Proteomes" id="UP001164929"/>
    </source>
</evidence>
<evidence type="ECO:0000313" key="1">
    <source>
        <dbReference type="EMBL" id="KAJ7009231.1"/>
    </source>
</evidence>